<accession>A0A1J1IYN1</accession>
<feature type="domain" description="mRNA decay factor PAT1" evidence="8">
    <location>
        <begin position="349"/>
        <end position="713"/>
    </location>
</feature>
<keyword evidence="10" id="KW-1185">Reference proteome</keyword>
<feature type="compositionally biased region" description="Polar residues" evidence="7">
    <location>
        <begin position="207"/>
        <end position="217"/>
    </location>
</feature>
<evidence type="ECO:0000256" key="5">
    <source>
        <dbReference type="ARBA" id="ARBA00022884"/>
    </source>
</evidence>
<feature type="compositionally biased region" description="Basic and acidic residues" evidence="7">
    <location>
        <begin position="419"/>
        <end position="438"/>
    </location>
</feature>
<evidence type="ECO:0000256" key="2">
    <source>
        <dbReference type="ARBA" id="ARBA00004201"/>
    </source>
</evidence>
<dbReference type="PANTHER" id="PTHR21551:SF0">
    <property type="entry name" value="PROTEIN ASSOCIATED WITH TOPO II RELATED-1, ISOFORM A"/>
    <property type="match status" value="1"/>
</dbReference>
<dbReference type="STRING" id="568069.A0A1J1IYN1"/>
<keyword evidence="6" id="KW-0539">Nucleus</keyword>
<dbReference type="GO" id="GO:0000290">
    <property type="term" value="P:deadenylation-dependent decapping of nuclear-transcribed mRNA"/>
    <property type="evidence" value="ECO:0007669"/>
    <property type="project" value="InterPro"/>
</dbReference>
<dbReference type="GO" id="GO:0000932">
    <property type="term" value="C:P-body"/>
    <property type="evidence" value="ECO:0007669"/>
    <property type="project" value="UniProtKB-SubCell"/>
</dbReference>
<keyword evidence="5" id="KW-0694">RNA-binding</keyword>
<evidence type="ECO:0000256" key="3">
    <source>
        <dbReference type="ARBA" id="ARBA00009138"/>
    </source>
</evidence>
<evidence type="ECO:0000313" key="10">
    <source>
        <dbReference type="Proteomes" id="UP000183832"/>
    </source>
</evidence>
<evidence type="ECO:0000256" key="1">
    <source>
        <dbReference type="ARBA" id="ARBA00004123"/>
    </source>
</evidence>
<name>A0A1J1IYN1_9DIPT</name>
<sequence>MADSFFGFDTTLPQDEDLGSLDRELSEDEYDALNDETFTHAVRDDWEDGHENLVRSQRKGTINDKLEDSEEEYDSDLDINFITRKLEDYEIRNDETDVRNQFQLDPSVWTNPIKPVTPHKVPNAYNNKFNEHDHPMGSRKFPPPGIAPPPSLAQQTNVLQQFIGGAPSSPHPKIMSLEEIERNLINQQQIQQHQKMMQEKLAAIQSKVGQQQSNVTSPNQLQPPPQQQQQQHQQPPNVQQQQLRKIMTNQMPGQPQPQQSPGLMFPPHMNMNGPPPPAGFPPIPPHLQGPNLSKFNPLMNMANHPMNINNFHPNFGPMPMRPGVQLPPPMNRLPPHLMNMQGNTLMYQNLNTETPYFDDYYYTMYKERQRLRGIENESQAHRDNQLNHPFTQPKGHAQMLLRQFNNIGKNGLQNQKNGMGRERRSSESSQKNNEKEAPTPRTYTPLQFENSLGKLQCGSVTAPRKIIDMEIVGTGENGGQSSVSELSTQKKSRQILMHIETLYKIVLKLEDLQHPMAISATIIMKEKREKQRQQQEQDSRNDNDENASTKSSISINEAETQSELMIKLLALLCVEKIPGMMAVRKGRNLIKRIMPHIKDQPIRWDIWNAVFISLTVFKRDKLEENESSLMALYYEFALHLQDADLSDLLKVTNNMMTSDKLMSFVNGCKLVVSSIIAMIIKSELLYQKSGDAINFAEEEQWIRFLNKLFEIVNNDRTVDAQILNSANNVHRDKNDNERIIKTVMVHFQRFKARFTSDEEKLVKLLGIQYDVK</sequence>
<feature type="region of interest" description="Disordered" evidence="7">
    <location>
        <begin position="188"/>
        <end position="273"/>
    </location>
</feature>
<dbReference type="PANTHER" id="PTHR21551">
    <property type="entry name" value="TOPOISOMERASE II-ASSOCIATED PROTEIN PAT1"/>
    <property type="match status" value="1"/>
</dbReference>
<evidence type="ECO:0000259" key="8">
    <source>
        <dbReference type="Pfam" id="PF09770"/>
    </source>
</evidence>
<gene>
    <name evidence="9" type="ORF">CLUMA_CG017982</name>
</gene>
<dbReference type="Proteomes" id="UP000183832">
    <property type="component" value="Unassembled WGS sequence"/>
</dbReference>
<dbReference type="OrthoDB" id="8251691at2759"/>
<feature type="compositionally biased region" description="Basic and acidic residues" evidence="7">
    <location>
        <begin position="527"/>
        <end position="543"/>
    </location>
</feature>
<dbReference type="GO" id="GO:0033962">
    <property type="term" value="P:P-body assembly"/>
    <property type="evidence" value="ECO:0007669"/>
    <property type="project" value="TreeGrafter"/>
</dbReference>
<dbReference type="InterPro" id="IPR039900">
    <property type="entry name" value="Pat1-like"/>
</dbReference>
<comment type="subcellular location">
    <subcellularLocation>
        <location evidence="2">Cytoplasm</location>
        <location evidence="2">P-body</location>
    </subcellularLocation>
    <subcellularLocation>
        <location evidence="1">Nucleus</location>
    </subcellularLocation>
</comment>
<protein>
    <submittedName>
        <fullName evidence="9">CLUMA_CG017982, isoform A</fullName>
    </submittedName>
</protein>
<comment type="similarity">
    <text evidence="3">Belongs to the PAT1 family.</text>
</comment>
<dbReference type="AlphaFoldDB" id="A0A1J1IYN1"/>
<evidence type="ECO:0000256" key="4">
    <source>
        <dbReference type="ARBA" id="ARBA00022490"/>
    </source>
</evidence>
<reference evidence="9 10" key="1">
    <citation type="submission" date="2015-04" db="EMBL/GenBank/DDBJ databases">
        <authorList>
            <person name="Syromyatnikov M.Y."/>
            <person name="Popov V.N."/>
        </authorList>
    </citation>
    <scope>NUCLEOTIDE SEQUENCE [LARGE SCALE GENOMIC DNA]</scope>
</reference>
<evidence type="ECO:0000256" key="6">
    <source>
        <dbReference type="ARBA" id="ARBA00023242"/>
    </source>
</evidence>
<feature type="compositionally biased region" description="Low complexity" evidence="7">
    <location>
        <begin position="227"/>
        <end position="243"/>
    </location>
</feature>
<dbReference type="Pfam" id="PF09770">
    <property type="entry name" value="PAT1"/>
    <property type="match status" value="1"/>
</dbReference>
<dbReference type="GO" id="GO:0003723">
    <property type="term" value="F:RNA binding"/>
    <property type="evidence" value="ECO:0007669"/>
    <property type="project" value="UniProtKB-KW"/>
</dbReference>
<dbReference type="EMBL" id="CVRI01000064">
    <property type="protein sequence ID" value="CRL05200.1"/>
    <property type="molecule type" value="Genomic_DNA"/>
</dbReference>
<keyword evidence="4" id="KW-0963">Cytoplasm</keyword>
<proteinExistence type="inferred from homology"/>
<evidence type="ECO:0000256" key="7">
    <source>
        <dbReference type="SAM" id="MobiDB-lite"/>
    </source>
</evidence>
<feature type="compositionally biased region" description="Low complexity" evidence="7">
    <location>
        <begin position="252"/>
        <end position="272"/>
    </location>
</feature>
<dbReference type="InterPro" id="IPR019167">
    <property type="entry name" value="PAT1_dom"/>
</dbReference>
<dbReference type="GO" id="GO:0005634">
    <property type="term" value="C:nucleus"/>
    <property type="evidence" value="ECO:0007669"/>
    <property type="project" value="UniProtKB-SubCell"/>
</dbReference>
<feature type="region of interest" description="Disordered" evidence="7">
    <location>
        <begin position="527"/>
        <end position="554"/>
    </location>
</feature>
<organism evidence="9 10">
    <name type="scientific">Clunio marinus</name>
    <dbReference type="NCBI Taxonomy" id="568069"/>
    <lineage>
        <taxon>Eukaryota</taxon>
        <taxon>Metazoa</taxon>
        <taxon>Ecdysozoa</taxon>
        <taxon>Arthropoda</taxon>
        <taxon>Hexapoda</taxon>
        <taxon>Insecta</taxon>
        <taxon>Pterygota</taxon>
        <taxon>Neoptera</taxon>
        <taxon>Endopterygota</taxon>
        <taxon>Diptera</taxon>
        <taxon>Nematocera</taxon>
        <taxon>Chironomoidea</taxon>
        <taxon>Chironomidae</taxon>
        <taxon>Clunio</taxon>
    </lineage>
</organism>
<evidence type="ECO:0000313" key="9">
    <source>
        <dbReference type="EMBL" id="CRL05200.1"/>
    </source>
</evidence>
<feature type="region of interest" description="Disordered" evidence="7">
    <location>
        <begin position="409"/>
        <end position="445"/>
    </location>
</feature>